<accession>A0A6A6DQT9</accession>
<organism evidence="2 3">
    <name type="scientific">Zopfia rhizophila CBS 207.26</name>
    <dbReference type="NCBI Taxonomy" id="1314779"/>
    <lineage>
        <taxon>Eukaryota</taxon>
        <taxon>Fungi</taxon>
        <taxon>Dikarya</taxon>
        <taxon>Ascomycota</taxon>
        <taxon>Pezizomycotina</taxon>
        <taxon>Dothideomycetes</taxon>
        <taxon>Dothideomycetes incertae sedis</taxon>
        <taxon>Zopfiaceae</taxon>
        <taxon>Zopfia</taxon>
    </lineage>
</organism>
<dbReference type="InterPro" id="IPR012912">
    <property type="entry name" value="Plasmid_pRiA4b_Orf3-like"/>
</dbReference>
<name>A0A6A6DQT9_9PEZI</name>
<feature type="domain" description="Plasmid pRiA4b Orf3-like" evidence="1">
    <location>
        <begin position="4"/>
        <end position="75"/>
    </location>
</feature>
<dbReference type="InterPro" id="IPR024047">
    <property type="entry name" value="MM3350-like_sf"/>
</dbReference>
<keyword evidence="3" id="KW-1185">Reference proteome</keyword>
<dbReference type="Proteomes" id="UP000800200">
    <property type="component" value="Unassembled WGS sequence"/>
</dbReference>
<dbReference type="EMBL" id="ML994656">
    <property type="protein sequence ID" value="KAF2180688.1"/>
    <property type="molecule type" value="Genomic_DNA"/>
</dbReference>
<dbReference type="AlphaFoldDB" id="A0A6A6DQT9"/>
<evidence type="ECO:0000313" key="2">
    <source>
        <dbReference type="EMBL" id="KAF2180688.1"/>
    </source>
</evidence>
<sequence length="87" mass="10099">GLAMEYTYDFGDNWYHDFTVIRRAKASPKLECLDGAGHPVGKNVQPDGWEELKKAYRTSETENRRTEEQIHWYGAPCTLHQRRLTGT</sequence>
<dbReference type="Gene3D" id="3.10.290.30">
    <property type="entry name" value="MM3350-like"/>
    <property type="match status" value="1"/>
</dbReference>
<proteinExistence type="predicted"/>
<gene>
    <name evidence="2" type="ORF">K469DRAFT_591226</name>
</gene>
<evidence type="ECO:0000313" key="3">
    <source>
        <dbReference type="Proteomes" id="UP000800200"/>
    </source>
</evidence>
<evidence type="ECO:0000259" key="1">
    <source>
        <dbReference type="Pfam" id="PF07929"/>
    </source>
</evidence>
<dbReference type="Pfam" id="PF07929">
    <property type="entry name" value="PRiA4_ORF3"/>
    <property type="match status" value="1"/>
</dbReference>
<protein>
    <recommendedName>
        <fullName evidence="1">Plasmid pRiA4b Orf3-like domain-containing protein</fullName>
    </recommendedName>
</protein>
<dbReference type="OrthoDB" id="4588444at2759"/>
<reference evidence="2" key="1">
    <citation type="journal article" date="2020" name="Stud. Mycol.">
        <title>101 Dothideomycetes genomes: a test case for predicting lifestyles and emergence of pathogens.</title>
        <authorList>
            <person name="Haridas S."/>
            <person name="Albert R."/>
            <person name="Binder M."/>
            <person name="Bloem J."/>
            <person name="Labutti K."/>
            <person name="Salamov A."/>
            <person name="Andreopoulos B."/>
            <person name="Baker S."/>
            <person name="Barry K."/>
            <person name="Bills G."/>
            <person name="Bluhm B."/>
            <person name="Cannon C."/>
            <person name="Castanera R."/>
            <person name="Culley D."/>
            <person name="Daum C."/>
            <person name="Ezra D."/>
            <person name="Gonzalez J."/>
            <person name="Henrissat B."/>
            <person name="Kuo A."/>
            <person name="Liang C."/>
            <person name="Lipzen A."/>
            <person name="Lutzoni F."/>
            <person name="Magnuson J."/>
            <person name="Mondo S."/>
            <person name="Nolan M."/>
            <person name="Ohm R."/>
            <person name="Pangilinan J."/>
            <person name="Park H.-J."/>
            <person name="Ramirez L."/>
            <person name="Alfaro M."/>
            <person name="Sun H."/>
            <person name="Tritt A."/>
            <person name="Yoshinaga Y."/>
            <person name="Zwiers L.-H."/>
            <person name="Turgeon B."/>
            <person name="Goodwin S."/>
            <person name="Spatafora J."/>
            <person name="Crous P."/>
            <person name="Grigoriev I."/>
        </authorList>
    </citation>
    <scope>NUCLEOTIDE SEQUENCE</scope>
    <source>
        <strain evidence="2">CBS 207.26</strain>
    </source>
</reference>
<feature type="non-terminal residue" evidence="2">
    <location>
        <position position="1"/>
    </location>
</feature>
<dbReference type="SUPFAM" id="SSF159941">
    <property type="entry name" value="MM3350-like"/>
    <property type="match status" value="1"/>
</dbReference>